<accession>A0A074RVK8</accession>
<name>A0A074RVK8_9AGAM</name>
<reference evidence="1 2" key="1">
    <citation type="submission" date="2013-12" db="EMBL/GenBank/DDBJ databases">
        <authorList>
            <person name="Cubeta M."/>
            <person name="Pakala S."/>
            <person name="Fedorova N."/>
            <person name="Thomas E."/>
            <person name="Dean R."/>
            <person name="Jabaji S."/>
            <person name="Neate S."/>
            <person name="Toda T."/>
            <person name="Tavantzis S."/>
            <person name="Vilgalys R."/>
            <person name="Bharathan N."/>
            <person name="Pakala S."/>
            <person name="Losada L.S."/>
            <person name="Zafar N."/>
            <person name="Nierman W."/>
        </authorList>
    </citation>
    <scope>NUCLEOTIDE SEQUENCE [LARGE SCALE GENOMIC DNA]</scope>
    <source>
        <strain evidence="1 2">123E</strain>
    </source>
</reference>
<proteinExistence type="predicted"/>
<evidence type="ECO:0000313" key="2">
    <source>
        <dbReference type="Proteomes" id="UP000027456"/>
    </source>
</evidence>
<dbReference type="Proteomes" id="UP000027456">
    <property type="component" value="Unassembled WGS sequence"/>
</dbReference>
<keyword evidence="2" id="KW-1185">Reference proteome</keyword>
<organism evidence="1 2">
    <name type="scientific">Rhizoctonia solani 123E</name>
    <dbReference type="NCBI Taxonomy" id="1423351"/>
    <lineage>
        <taxon>Eukaryota</taxon>
        <taxon>Fungi</taxon>
        <taxon>Dikarya</taxon>
        <taxon>Basidiomycota</taxon>
        <taxon>Agaricomycotina</taxon>
        <taxon>Agaricomycetes</taxon>
        <taxon>Cantharellales</taxon>
        <taxon>Ceratobasidiaceae</taxon>
        <taxon>Rhizoctonia</taxon>
    </lineage>
</organism>
<dbReference type="EMBL" id="AZST01000377">
    <property type="protein sequence ID" value="KEP49325.1"/>
    <property type="molecule type" value="Genomic_DNA"/>
</dbReference>
<sequence length="108" mass="11673">MKAGSRRVARGPVQSRMNIDASTLRTNTALIRSHENTYDAHQTITRQISHGTVDVLTIGTPVGTNIKRTPPLTILNQATTIPIDPSTHLTAPTALILLITCRALTDHA</sequence>
<evidence type="ECO:0000313" key="1">
    <source>
        <dbReference type="EMBL" id="KEP49325.1"/>
    </source>
</evidence>
<dbReference type="HOGENOM" id="CLU_2198473_0_0_1"/>
<comment type="caution">
    <text evidence="1">The sequence shown here is derived from an EMBL/GenBank/DDBJ whole genome shotgun (WGS) entry which is preliminary data.</text>
</comment>
<dbReference type="AlphaFoldDB" id="A0A074RVK8"/>
<gene>
    <name evidence="1" type="ORF">V565_102860</name>
</gene>
<protein>
    <submittedName>
        <fullName evidence="1">Uncharacterized protein</fullName>
    </submittedName>
</protein>